<dbReference type="InterPro" id="IPR030397">
    <property type="entry name" value="SEPARIN_core_dom"/>
</dbReference>
<dbReference type="PROSITE" id="PS51700">
    <property type="entry name" value="SEPARIN"/>
    <property type="match status" value="1"/>
</dbReference>
<feature type="compositionally biased region" description="Polar residues" evidence="5">
    <location>
        <begin position="141"/>
        <end position="151"/>
    </location>
</feature>
<dbReference type="EC" id="3.4.22.49" evidence="2"/>
<dbReference type="GeneID" id="4564962"/>
<dbReference type="Gene3D" id="1.25.40.10">
    <property type="entry name" value="Tetratricopeptide repeat domain"/>
    <property type="match status" value="1"/>
</dbReference>
<evidence type="ECO:0000256" key="1">
    <source>
        <dbReference type="ARBA" id="ARBA00000451"/>
    </source>
</evidence>
<dbReference type="InParanoid" id="A0A0E1RXC5"/>
<dbReference type="GO" id="GO:0006508">
    <property type="term" value="P:proteolysis"/>
    <property type="evidence" value="ECO:0007669"/>
    <property type="project" value="InterPro"/>
</dbReference>
<dbReference type="GO" id="GO:0004197">
    <property type="term" value="F:cysteine-type endopeptidase activity"/>
    <property type="evidence" value="ECO:0007669"/>
    <property type="project" value="InterPro"/>
</dbReference>
<name>A0A0E1RXC5_COCIM</name>
<dbReference type="OMA" id="FWSRYIK"/>
<accession>A0A0E1RXC5</accession>
<reference evidence="8" key="1">
    <citation type="journal article" date="2009" name="Genome Res.">
        <title>Comparative genomic analyses of the human fungal pathogens Coccidioides and their relatives.</title>
        <authorList>
            <person name="Sharpton T.J."/>
            <person name="Stajich J.E."/>
            <person name="Rounsley S.D."/>
            <person name="Gardner M.J."/>
            <person name="Wortman J.R."/>
            <person name="Jordar V.S."/>
            <person name="Maiti R."/>
            <person name="Kodira C.D."/>
            <person name="Neafsey D.E."/>
            <person name="Zeng Q."/>
            <person name="Hung C.-Y."/>
            <person name="McMahan C."/>
            <person name="Muszewska A."/>
            <person name="Grynberg M."/>
            <person name="Mandel M.A."/>
            <person name="Kellner E.M."/>
            <person name="Barker B.M."/>
            <person name="Galgiani J.N."/>
            <person name="Orbach M.J."/>
            <person name="Kirkland T.N."/>
            <person name="Cole G.T."/>
            <person name="Henn M.R."/>
            <person name="Birren B.W."/>
            <person name="Taylor J.W."/>
        </authorList>
    </citation>
    <scope>NUCLEOTIDE SEQUENCE [LARGE SCALE GENOMIC DNA]</scope>
    <source>
        <strain evidence="8">RS</strain>
    </source>
</reference>
<keyword evidence="8" id="KW-1185">Reference proteome</keyword>
<feature type="domain" description="Peptidase C50" evidence="6">
    <location>
        <begin position="1918"/>
        <end position="2013"/>
    </location>
</feature>
<organism evidence="7 8">
    <name type="scientific">Coccidioides immitis (strain RS)</name>
    <name type="common">Valley fever fungus</name>
    <dbReference type="NCBI Taxonomy" id="246410"/>
    <lineage>
        <taxon>Eukaryota</taxon>
        <taxon>Fungi</taxon>
        <taxon>Dikarya</taxon>
        <taxon>Ascomycota</taxon>
        <taxon>Pezizomycotina</taxon>
        <taxon>Eurotiomycetes</taxon>
        <taxon>Eurotiomycetidae</taxon>
        <taxon>Onygenales</taxon>
        <taxon>Onygenaceae</taxon>
        <taxon>Coccidioides</taxon>
    </lineage>
</organism>
<feature type="compositionally biased region" description="Basic and acidic residues" evidence="5">
    <location>
        <begin position="39"/>
        <end position="49"/>
    </location>
</feature>
<dbReference type="GO" id="GO:0005634">
    <property type="term" value="C:nucleus"/>
    <property type="evidence" value="ECO:0007669"/>
    <property type="project" value="InterPro"/>
</dbReference>
<dbReference type="Proteomes" id="UP000001261">
    <property type="component" value="Unassembled WGS sequence"/>
</dbReference>
<feature type="compositionally biased region" description="Basic and acidic residues" evidence="5">
    <location>
        <begin position="1351"/>
        <end position="1360"/>
    </location>
</feature>
<reference evidence="8" key="2">
    <citation type="journal article" date="2010" name="Genome Res.">
        <title>Population genomic sequencing of Coccidioides fungi reveals recent hybridization and transposon control.</title>
        <authorList>
            <person name="Neafsey D.E."/>
            <person name="Barker B.M."/>
            <person name="Sharpton T.J."/>
            <person name="Stajich J.E."/>
            <person name="Park D.J."/>
            <person name="Whiston E."/>
            <person name="Hung C.-Y."/>
            <person name="McMahan C."/>
            <person name="White J."/>
            <person name="Sykes S."/>
            <person name="Heiman D."/>
            <person name="Young S."/>
            <person name="Zeng Q."/>
            <person name="Abouelleil A."/>
            <person name="Aftuck L."/>
            <person name="Bessette D."/>
            <person name="Brown A."/>
            <person name="FitzGerald M."/>
            <person name="Lui A."/>
            <person name="Macdonald J.P."/>
            <person name="Priest M."/>
            <person name="Orbach M.J."/>
            <person name="Galgiani J.N."/>
            <person name="Kirkland T.N."/>
            <person name="Cole G.T."/>
            <person name="Birren B.W."/>
            <person name="Henn M.R."/>
            <person name="Taylor J.W."/>
            <person name="Rounsley S.D."/>
        </authorList>
    </citation>
    <scope>GENOME REANNOTATION</scope>
    <source>
        <strain evidence="8">RS</strain>
    </source>
</reference>
<keyword evidence="3" id="KW-0378">Hydrolase</keyword>
<dbReference type="PANTHER" id="PTHR12792">
    <property type="entry name" value="EXTRA SPINDLE POLES 1-RELATED"/>
    <property type="match status" value="1"/>
</dbReference>
<protein>
    <recommendedName>
        <fullName evidence="2">separase</fullName>
        <ecNumber evidence="2">3.4.22.49</ecNumber>
    </recommendedName>
</protein>
<feature type="region of interest" description="Disordered" evidence="5">
    <location>
        <begin position="112"/>
        <end position="156"/>
    </location>
</feature>
<evidence type="ECO:0000313" key="8">
    <source>
        <dbReference type="Proteomes" id="UP000001261"/>
    </source>
</evidence>
<comment type="catalytic activity">
    <reaction evidence="1">
        <text>All bonds known to be hydrolyzed by this endopeptidase have arginine in P1 and an acidic residue in P4. P6 is often occupied by an acidic residue or by a hydroxy-amino-acid residue, the phosphorylation of which enhances cleavage.</text>
        <dbReference type="EC" id="3.4.22.49"/>
    </reaction>
</comment>
<dbReference type="Pfam" id="PF03568">
    <property type="entry name" value="Separin_C"/>
    <property type="match status" value="1"/>
</dbReference>
<dbReference type="PANTHER" id="PTHR12792:SF0">
    <property type="entry name" value="SEPARIN"/>
    <property type="match status" value="1"/>
</dbReference>
<dbReference type="RefSeq" id="XP_001245271.2">
    <property type="nucleotide sequence ID" value="XM_001245270.2"/>
</dbReference>
<evidence type="ECO:0000256" key="3">
    <source>
        <dbReference type="ARBA" id="ARBA00022801"/>
    </source>
</evidence>
<dbReference type="GO" id="GO:0051307">
    <property type="term" value="P:meiotic chromosome separation"/>
    <property type="evidence" value="ECO:0007669"/>
    <property type="project" value="TreeGrafter"/>
</dbReference>
<dbReference type="InterPro" id="IPR011990">
    <property type="entry name" value="TPR-like_helical_dom_sf"/>
</dbReference>
<feature type="region of interest" description="Disordered" evidence="5">
    <location>
        <begin position="2061"/>
        <end position="2087"/>
    </location>
</feature>
<feature type="compositionally biased region" description="Polar residues" evidence="5">
    <location>
        <begin position="1370"/>
        <end position="1384"/>
    </location>
</feature>
<evidence type="ECO:0000256" key="4">
    <source>
        <dbReference type="ARBA" id="ARBA00022829"/>
    </source>
</evidence>
<dbReference type="KEGG" id="cim:CIMG_04712"/>
<dbReference type="OrthoDB" id="10255632at2759"/>
<evidence type="ECO:0000313" key="7">
    <source>
        <dbReference type="EMBL" id="EAS33688.2"/>
    </source>
</evidence>
<dbReference type="InterPro" id="IPR005314">
    <property type="entry name" value="Peptidase_C50"/>
</dbReference>
<feature type="region of interest" description="Disordered" evidence="5">
    <location>
        <begin position="1351"/>
        <end position="1388"/>
    </location>
</feature>
<sequence>MANQTLHSLVDSVKSSVLSPSTCTSDTVSLLRKLLSAVDDERKTGERKSAKTVKAGSSSRRQPRTGNSRATTKVAVFQTRTESPIPPLSKQNKIALATEIFNASSRTLSEHIKLQSPRPFDNALKKNTVTKNPGSPKKPLQPTSPNRTIRSPTKAKGISERLNERNTAASNVTGVAESALLALSSLRDLKCNEDGTRILNVQLEQGLCILIGKLFAVGLNNMAIRELRLLKGRIRAYFDSETPKVKLRRTANPAKEIQSERASEKMEDLVLVPKVPEDGAMIQLFVSLQNLALRAVITEGQPATAQKMMNHLVFSNPCSPPNLILAAYKFGTLSADKAAQQLQSLSSSILSLAALTVSPGEGVPCSMKSRIKPTVTVALQILSLEVKCLWWKMAGHRYDADKELWHPLARYFSALTRHCSAIKKADFECIKEAFLRLKTSLNSNGYNVNIRNVKSASVSIVLRILGQLAYTAGCLSDAIEFCKASTACLTASQPLQLAICCCKTAFVQIEFLKTSPRHRREISSAISDAANNLSAPLKGNLTDLDELLMEAAKLKKTIMKAVNGLTDAAVVDNTMTFDVESLWLSINEYLMSFVRFLSRYLGPSPPFDAEANSKAGFMLRLGTCKNIAISAVDSSIAVAKISLSTEQPPWGRISPLLIDCFGLLNRLSYDHCNNDNNQASNGVSSGLLRLSNLYWSRYAAQKEAGKSAFELVPLLERSINILGHCAPAEQTSGFIAIKIERLATIYSEIGHEAKAETNYCSAIRAHIIAGTLELASAQSFQRPFRYIWKNPQSPAYALGRVLGSYIKARLKQVRKTSQLAYDDEALDVESRALLLESQMAFLVDSFAVDPSDMLAQCLASMITKLLAIYSIDIFPLRRSRVLVSSLRLFLESNIDFDSDFCDYLSQEAKSCLSQGLELYKDQDLYPYQEDIMSSLRLALGFYSGDLQTADLQLVIQSWAKMSQSWATWESVEAKISDPHTWISQLRGLVDYLEIKAQWMQQITLLSVLEKVLELQEKRDFSLLVTSLSIMGVQLSRLGFPDRAGEVLTRAKEVIGQHAICPSVLISWHLAYAEYLVEMGRPEKSFEVLQDAQMVFETNIGEMAKDSMRMRSCLDKIGIDAACILSRITFTEGKIGEATFYAKNAVKLSSRLWARLEKYSNLKTDKKVADNIEEADALTEKLANVDLSSAGKEPAKGYRTGSVYWPYFSSHCTALQQLSRISANNGLYQDAVYYAQLALDASEALGATCLATLIKAELGSYNIRGNQVDKGQELLKALEAELPTVHETIHTVALRYHVSALHEFSGKLEEEYEMLDACHNALAELLRTGITELPCRPNSEIDEIQTKIKELSLDTRNESRPQRKTRHAQRSGKTSKQSEKASVTKTYGEPGLPRASSLLQLRGDILRRQAEALLSNGRLQDAGILLDEAEKLTSSKNSHVSQCIRRANLYLNEAVHKLASHGVYCVLPESCIALSSVQQTESAQDLASSATSSASSPKKKSKPSRLVGEDFTGILSTARQDLYTFSPLAVTHCSTMDCHVFSYLTSKVSALSYATSKGGDFIDPFSTLQLKETGRDTALLREHCAIMADKQLSESAKLPKWPLVPDIRTNGNSLQFSDVSKDCIDLLPDTWNVVSISLGVDHNEFVISKLRAGQAPFMLCLPLKRSDSDDDDEETFSFDDGKAELLEIIKLANRSAHDTRARVDKKAKKEWWANREALDTRLKDLLHNIENIWFGGFRGIFSQKPKNEALLSRFIHSFEKTLNKHLPSRRGKRGKNKDCRLSLDRNVMELFVNIRRLSDEDDPEDSVMDLLYFVVDALQFQGERNAYDEIDFDMMVIETLDALRSYAEAEQREENSQPQPHTILILDKTLHSFPWESLDCLQGCSVSRIPSLHCLRERLFDIKAQQGANVSRQGYHIKKESGAFILNPSGDLKSTQNTFQFPLSKFDGWTNITQKEPSEEDFRGALESKDLLLYFGHGSGAQYIRGRTIKRLDRCAVTFLMGCSSGAMIEAGEFEPYGTPWNYMQAGSPALVATLWDVTDKDIDRFAEGVFKQWGLFSSEEENPGLGRLSRKNGKMADNSESGLGLEEPGSVGLDTAVARSRDACILKYLNGAAPVVYGVPVFLE</sequence>
<proteinExistence type="predicted"/>
<gene>
    <name evidence="7" type="ORF">CIMG_04712</name>
</gene>
<feature type="region of interest" description="Disordered" evidence="5">
    <location>
        <begin position="39"/>
        <end position="72"/>
    </location>
</feature>
<evidence type="ECO:0000256" key="2">
    <source>
        <dbReference type="ARBA" id="ARBA00012489"/>
    </source>
</evidence>
<dbReference type="VEuPathDB" id="FungiDB:CIMG_04712"/>
<dbReference type="EMBL" id="GG704914">
    <property type="protein sequence ID" value="EAS33688.2"/>
    <property type="molecule type" value="Genomic_DNA"/>
</dbReference>
<evidence type="ECO:0000259" key="6">
    <source>
        <dbReference type="PROSITE" id="PS51700"/>
    </source>
</evidence>
<feature type="compositionally biased region" description="Polar residues" evidence="5">
    <location>
        <begin position="55"/>
        <end position="71"/>
    </location>
</feature>
<dbReference type="STRING" id="246410.A0A0E1RXC5"/>
<keyword evidence="4" id="KW-0159">Chromosome partition</keyword>
<evidence type="ECO:0000256" key="5">
    <source>
        <dbReference type="SAM" id="MobiDB-lite"/>
    </source>
</evidence>
<dbReference type="GO" id="GO:0005737">
    <property type="term" value="C:cytoplasm"/>
    <property type="evidence" value="ECO:0007669"/>
    <property type="project" value="TreeGrafter"/>
</dbReference>
<dbReference type="GO" id="GO:0072686">
    <property type="term" value="C:mitotic spindle"/>
    <property type="evidence" value="ECO:0007669"/>
    <property type="project" value="TreeGrafter"/>
</dbReference>
<dbReference type="GO" id="GO:0044732">
    <property type="term" value="C:mitotic spindle pole body"/>
    <property type="evidence" value="ECO:0007669"/>
    <property type="project" value="TreeGrafter"/>
</dbReference>